<feature type="transmembrane region" description="Helical" evidence="2">
    <location>
        <begin position="746"/>
        <end position="764"/>
    </location>
</feature>
<feature type="transmembrane region" description="Helical" evidence="2">
    <location>
        <begin position="315"/>
        <end position="332"/>
    </location>
</feature>
<feature type="transmembrane region" description="Helical" evidence="2">
    <location>
        <begin position="784"/>
        <end position="804"/>
    </location>
</feature>
<dbReference type="PANTHER" id="PTHR38434:SF1">
    <property type="entry name" value="BLL2549 PROTEIN"/>
    <property type="match status" value="1"/>
</dbReference>
<gene>
    <name evidence="3" type="ORF">GCM10009090_04640</name>
</gene>
<dbReference type="PANTHER" id="PTHR38434">
    <property type="entry name" value="BLL2549 PROTEIN"/>
    <property type="match status" value="1"/>
</dbReference>
<feature type="transmembrane region" description="Helical" evidence="2">
    <location>
        <begin position="712"/>
        <end position="734"/>
    </location>
</feature>
<dbReference type="Proteomes" id="UP000623958">
    <property type="component" value="Unassembled WGS sequence"/>
</dbReference>
<feature type="transmembrane region" description="Helical" evidence="2">
    <location>
        <begin position="284"/>
        <end position="303"/>
    </location>
</feature>
<organism evidence="3 4">
    <name type="scientific">Xanthomonas boreopolis</name>
    <dbReference type="NCBI Taxonomy" id="86183"/>
    <lineage>
        <taxon>Bacteria</taxon>
        <taxon>Pseudomonadati</taxon>
        <taxon>Pseudomonadota</taxon>
        <taxon>Gammaproteobacteria</taxon>
        <taxon>Lysobacterales</taxon>
        <taxon>Lysobacteraceae</taxon>
        <taxon>Xanthomonas</taxon>
    </lineage>
</organism>
<keyword evidence="2" id="KW-0472">Membrane</keyword>
<feature type="transmembrane region" description="Helical" evidence="2">
    <location>
        <begin position="558"/>
        <end position="576"/>
    </location>
</feature>
<feature type="transmembrane region" description="Helical" evidence="2">
    <location>
        <begin position="588"/>
        <end position="607"/>
    </location>
</feature>
<feature type="transmembrane region" description="Helical" evidence="2">
    <location>
        <begin position="344"/>
        <end position="361"/>
    </location>
</feature>
<dbReference type="PIRSF" id="PIRSF035905">
    <property type="entry name" value="UCP035905_mp"/>
    <property type="match status" value="1"/>
</dbReference>
<feature type="transmembrane region" description="Helical" evidence="2">
    <location>
        <begin position="811"/>
        <end position="829"/>
    </location>
</feature>
<feature type="transmembrane region" description="Helical" evidence="2">
    <location>
        <begin position="6"/>
        <end position="24"/>
    </location>
</feature>
<comment type="caution">
    <text evidence="3">The sequence shown here is derived from an EMBL/GenBank/DDBJ whole genome shotgun (WGS) entry which is preliminary data.</text>
</comment>
<feature type="transmembrane region" description="Helical" evidence="2">
    <location>
        <begin position="502"/>
        <end position="521"/>
    </location>
</feature>
<dbReference type="AlphaFoldDB" id="A0A919F5K6"/>
<feature type="transmembrane region" description="Helical" evidence="2">
    <location>
        <begin position="395"/>
        <end position="414"/>
    </location>
</feature>
<keyword evidence="2" id="KW-1133">Transmembrane helix</keyword>
<feature type="transmembrane region" description="Helical" evidence="2">
    <location>
        <begin position="367"/>
        <end position="388"/>
    </location>
</feature>
<sequence>MAAVLAVLAVPVLLLVALVSISGLKRRVSELERQLAELRQAAPRPVSAPVPPAPVPVWDEPAPVSPRPAEAGSEAAAESPEPPVPEPVAPPPLPSRPAMDVPPSGPGLLERAASALKRWFTEGNVPVKVGMLVLLAGVAALLKYAGDQGWLALPLELRYAAIAAAALGGLVFGWRQRERRRGFALALQGGAIGVLLLVVFAAFKLSGLLPAPAAFALSVALVAGLCVLAVLQESRTLALLGILAGFLAPIWLSTGQGNHVALFSYYAVLNAAVFAIAWFRSWRVLNLVGFGFTFGIGTLWGVLAYRPEHFATTEPFLLLFFAFYLLIPVLHARRGDGQARAIDGSLLFGTPLVAFSLQAGLLHGDRLALALCALGLAAIHAALAAWLLRGERTRLLGQGHAVLAVAFATLAVPLALSARATASVFALEGAGLLWLGLRQRRLLPQVAGPLLQLAAAVGFLWGVAAGPDDLHAIANPTFMSALLLAAGGLASAWCLRDHARSSLALVAYLWGLGWWTCAWLADIGRFAPGRVAPDLVLAWLAASAWLAAEAHRRRPAGALAWTSMVALALALPVTGWQTLAHSQPFGDYGVWAWLAFALLGVRTLACLRDTLGAARGAAQFAWLLLWPAALSLAGAWLADRHGLAGGWQWALLGWPWLLLAALALLRWAWLRWPQGRSFDGLRVAFACVVFGVIALGWLLALSAPVPPAPLPWLPLLNPAELAQLAALVLLAYWLRSPHAPAALRGRRAFVLAGAGLVLVTVTVLRSVHHWGGIAWNGALLSSSLAQTSLTVAWSILGVIGWVLGSRRGQRGVWLAGALLMALVLAKLVLVDRQHLGNLLGIGSFIAYGLLCTAVGYLAPAPPRQGNREEVA</sequence>
<feature type="transmembrane region" description="Helical" evidence="2">
    <location>
        <begin position="125"/>
        <end position="145"/>
    </location>
</feature>
<dbReference type="Pfam" id="PF10101">
    <property type="entry name" value="DUF2339"/>
    <property type="match status" value="1"/>
</dbReference>
<feature type="transmembrane region" description="Helical" evidence="2">
    <location>
        <begin position="681"/>
        <end position="700"/>
    </location>
</feature>
<dbReference type="InterPro" id="IPR014600">
    <property type="entry name" value="UCP035905_mem"/>
</dbReference>
<feature type="transmembrane region" description="Helical" evidence="2">
    <location>
        <begin position="619"/>
        <end position="637"/>
    </location>
</feature>
<reference evidence="3" key="2">
    <citation type="submission" date="2020-09" db="EMBL/GenBank/DDBJ databases">
        <authorList>
            <person name="Sun Q."/>
            <person name="Ohkuma M."/>
        </authorList>
    </citation>
    <scope>NUCLEOTIDE SEQUENCE</scope>
    <source>
        <strain evidence="3">JCM 13306</strain>
    </source>
</reference>
<feature type="transmembrane region" description="Helical" evidence="2">
    <location>
        <begin position="237"/>
        <end position="254"/>
    </location>
</feature>
<feature type="transmembrane region" description="Helical" evidence="2">
    <location>
        <begin position="835"/>
        <end position="858"/>
    </location>
</feature>
<feature type="transmembrane region" description="Helical" evidence="2">
    <location>
        <begin position="260"/>
        <end position="279"/>
    </location>
</feature>
<accession>A0A919F5K6</accession>
<reference evidence="3" key="1">
    <citation type="journal article" date="2014" name="Int. J. Syst. Evol. Microbiol.">
        <title>Complete genome sequence of Corynebacterium casei LMG S-19264T (=DSM 44701T), isolated from a smear-ripened cheese.</title>
        <authorList>
            <consortium name="US DOE Joint Genome Institute (JGI-PGF)"/>
            <person name="Walter F."/>
            <person name="Albersmeier A."/>
            <person name="Kalinowski J."/>
            <person name="Ruckert C."/>
        </authorList>
    </citation>
    <scope>NUCLEOTIDE SEQUENCE</scope>
    <source>
        <strain evidence="3">JCM 13306</strain>
    </source>
</reference>
<evidence type="ECO:0000313" key="3">
    <source>
        <dbReference type="EMBL" id="GHH47739.1"/>
    </source>
</evidence>
<feature type="region of interest" description="Disordered" evidence="1">
    <location>
        <begin position="39"/>
        <end position="100"/>
    </location>
</feature>
<dbReference type="EMBL" id="BNBA01000002">
    <property type="protein sequence ID" value="GHH47739.1"/>
    <property type="molecule type" value="Genomic_DNA"/>
</dbReference>
<evidence type="ECO:0000313" key="4">
    <source>
        <dbReference type="Proteomes" id="UP000623958"/>
    </source>
</evidence>
<feature type="compositionally biased region" description="Low complexity" evidence="1">
    <location>
        <begin position="56"/>
        <end position="79"/>
    </location>
</feature>
<feature type="transmembrane region" description="Helical" evidence="2">
    <location>
        <begin position="649"/>
        <end position="669"/>
    </location>
</feature>
<dbReference type="InterPro" id="IPR019286">
    <property type="entry name" value="DUF2339_TM"/>
</dbReference>
<feature type="transmembrane region" description="Helical" evidence="2">
    <location>
        <begin position="157"/>
        <end position="175"/>
    </location>
</feature>
<feature type="compositionally biased region" description="Pro residues" evidence="1">
    <location>
        <begin position="80"/>
        <end position="95"/>
    </location>
</feature>
<protein>
    <submittedName>
        <fullName evidence="3">Membrane protein</fullName>
    </submittedName>
</protein>
<feature type="compositionally biased region" description="Pro residues" evidence="1">
    <location>
        <begin position="46"/>
        <end position="55"/>
    </location>
</feature>
<evidence type="ECO:0000256" key="1">
    <source>
        <dbReference type="SAM" id="MobiDB-lite"/>
    </source>
</evidence>
<keyword evidence="2" id="KW-0812">Transmembrane</keyword>
<evidence type="ECO:0000256" key="2">
    <source>
        <dbReference type="SAM" id="Phobius"/>
    </source>
</evidence>
<name>A0A919F5K6_9XANT</name>
<proteinExistence type="predicted"/>
<feature type="transmembrane region" description="Helical" evidence="2">
    <location>
        <begin position="473"/>
        <end position="495"/>
    </location>
</feature>
<feature type="transmembrane region" description="Helical" evidence="2">
    <location>
        <begin position="209"/>
        <end position="230"/>
    </location>
</feature>
<keyword evidence="4" id="KW-1185">Reference proteome</keyword>
<feature type="transmembrane region" description="Helical" evidence="2">
    <location>
        <begin position="449"/>
        <end position="467"/>
    </location>
</feature>
<feature type="transmembrane region" description="Helical" evidence="2">
    <location>
        <begin position="182"/>
        <end position="203"/>
    </location>
</feature>